<reference evidence="3 4" key="1">
    <citation type="journal article" date="2024" name="Science">
        <title>Giant polyketide synthase enzymes in the biosynthesis of giant marine polyether toxins.</title>
        <authorList>
            <person name="Fallon T.R."/>
            <person name="Shende V.V."/>
            <person name="Wierzbicki I.H."/>
            <person name="Pendleton A.L."/>
            <person name="Watervoot N.F."/>
            <person name="Auber R.P."/>
            <person name="Gonzalez D.J."/>
            <person name="Wisecaver J.H."/>
            <person name="Moore B.S."/>
        </authorList>
    </citation>
    <scope>NUCLEOTIDE SEQUENCE [LARGE SCALE GENOMIC DNA]</scope>
    <source>
        <strain evidence="3 4">12B1</strain>
    </source>
</reference>
<dbReference type="InterPro" id="IPR013761">
    <property type="entry name" value="SAM/pointed_sf"/>
</dbReference>
<dbReference type="SMART" id="SM00454">
    <property type="entry name" value="SAM"/>
    <property type="match status" value="1"/>
</dbReference>
<dbReference type="InterPro" id="IPR001660">
    <property type="entry name" value="SAM"/>
</dbReference>
<dbReference type="EMBL" id="JBGBPQ010000013">
    <property type="protein sequence ID" value="KAL1512174.1"/>
    <property type="molecule type" value="Genomic_DNA"/>
</dbReference>
<sequence>MPMGRDIDIMGYQRGAHVDGAAVCPQYVFKIPGGTNPDGTALFGWNDSAAVLCTRCGHRDSDHVVIRDTTLDEMNKKEEPARPVAARPPAAKPPAASPAAAMAVHELEHAVHAPLQLFELEPGVADPLASVAYADAKREHEAKVKARVLAEKAEAARIAQAMESASLRQPAARAVSVDPSEEENARRLADENERFKAEVEAMVKQARTAPPTSSKVAALSALPPEGSPADVAEMLSKLNLSQYIEKFEEEGMELSVLIALARGDGKEALDEALKEAGVKSVGHRLKIFAALQ</sequence>
<organism evidence="3 4">
    <name type="scientific">Prymnesium parvum</name>
    <name type="common">Toxic golden alga</name>
    <dbReference type="NCBI Taxonomy" id="97485"/>
    <lineage>
        <taxon>Eukaryota</taxon>
        <taxon>Haptista</taxon>
        <taxon>Haptophyta</taxon>
        <taxon>Prymnesiophyceae</taxon>
        <taxon>Prymnesiales</taxon>
        <taxon>Prymnesiaceae</taxon>
        <taxon>Prymnesium</taxon>
    </lineage>
</organism>
<gene>
    <name evidence="3" type="ORF">AB1Y20_005440</name>
</gene>
<dbReference type="AlphaFoldDB" id="A0AB34J6I8"/>
<evidence type="ECO:0000313" key="3">
    <source>
        <dbReference type="EMBL" id="KAL1512174.1"/>
    </source>
</evidence>
<dbReference type="PROSITE" id="PS50105">
    <property type="entry name" value="SAM_DOMAIN"/>
    <property type="match status" value="1"/>
</dbReference>
<dbReference type="Gene3D" id="1.10.150.50">
    <property type="entry name" value="Transcription Factor, Ets-1"/>
    <property type="match status" value="1"/>
</dbReference>
<keyword evidence="4" id="KW-1185">Reference proteome</keyword>
<proteinExistence type="predicted"/>
<evidence type="ECO:0000259" key="2">
    <source>
        <dbReference type="PROSITE" id="PS50105"/>
    </source>
</evidence>
<protein>
    <recommendedName>
        <fullName evidence="2">SAM domain-containing protein</fullName>
    </recommendedName>
</protein>
<comment type="caution">
    <text evidence="3">The sequence shown here is derived from an EMBL/GenBank/DDBJ whole genome shotgun (WGS) entry which is preliminary data.</text>
</comment>
<evidence type="ECO:0000313" key="4">
    <source>
        <dbReference type="Proteomes" id="UP001515480"/>
    </source>
</evidence>
<dbReference type="SUPFAM" id="SSF47769">
    <property type="entry name" value="SAM/Pointed domain"/>
    <property type="match status" value="1"/>
</dbReference>
<dbReference type="Proteomes" id="UP001515480">
    <property type="component" value="Unassembled WGS sequence"/>
</dbReference>
<evidence type="ECO:0000256" key="1">
    <source>
        <dbReference type="SAM" id="MobiDB-lite"/>
    </source>
</evidence>
<feature type="domain" description="SAM" evidence="2">
    <location>
        <begin position="226"/>
        <end position="292"/>
    </location>
</feature>
<dbReference type="Pfam" id="PF00536">
    <property type="entry name" value="SAM_1"/>
    <property type="match status" value="1"/>
</dbReference>
<name>A0AB34J6I8_PRYPA</name>
<accession>A0AB34J6I8</accession>
<dbReference type="CDD" id="cd09487">
    <property type="entry name" value="SAM_superfamily"/>
    <property type="match status" value="1"/>
</dbReference>
<feature type="region of interest" description="Disordered" evidence="1">
    <location>
        <begin position="75"/>
        <end position="97"/>
    </location>
</feature>